<dbReference type="FunFam" id="2.130.10.10:FF:000033">
    <property type="entry name" value="Semaphorin 4B"/>
    <property type="match status" value="1"/>
</dbReference>
<keyword evidence="6 17" id="KW-0732">Signal</keyword>
<evidence type="ECO:0000256" key="4">
    <source>
        <dbReference type="ARBA" id="ARBA00022553"/>
    </source>
</evidence>
<dbReference type="InterPro" id="IPR036352">
    <property type="entry name" value="Semap_dom_sf"/>
</dbReference>
<dbReference type="GO" id="GO:0045499">
    <property type="term" value="F:chemorepellent activity"/>
    <property type="evidence" value="ECO:0007669"/>
    <property type="project" value="TreeGrafter"/>
</dbReference>
<dbReference type="SUPFAM" id="SSF103575">
    <property type="entry name" value="Plexin repeat"/>
    <property type="match status" value="1"/>
</dbReference>
<evidence type="ECO:0000256" key="6">
    <source>
        <dbReference type="ARBA" id="ARBA00022729"/>
    </source>
</evidence>
<gene>
    <name evidence="19" type="ORF">QYF61_025112</name>
</gene>
<evidence type="ECO:0000256" key="11">
    <source>
        <dbReference type="ARBA" id="ARBA00023157"/>
    </source>
</evidence>
<dbReference type="InterPro" id="IPR001627">
    <property type="entry name" value="Semap_dom"/>
</dbReference>
<dbReference type="Gene3D" id="3.30.1680.10">
    <property type="entry name" value="ligand-binding face of the semaphorins, domain 2"/>
    <property type="match status" value="1"/>
</dbReference>
<comment type="similarity">
    <text evidence="2">Belongs to the semaphorin family.</text>
</comment>
<dbReference type="PANTHER" id="PTHR11036:SF146">
    <property type="entry name" value="SEMA DOMAIN-CONTAINING PROTEIN"/>
    <property type="match status" value="1"/>
</dbReference>
<keyword evidence="4" id="KW-0597">Phosphoprotein</keyword>
<evidence type="ECO:0000256" key="13">
    <source>
        <dbReference type="ARBA" id="ARBA00023319"/>
    </source>
</evidence>
<organism evidence="19 20">
    <name type="scientific">Mycteria americana</name>
    <name type="common">Wood stork</name>
    <dbReference type="NCBI Taxonomy" id="33587"/>
    <lineage>
        <taxon>Eukaryota</taxon>
        <taxon>Metazoa</taxon>
        <taxon>Chordata</taxon>
        <taxon>Craniata</taxon>
        <taxon>Vertebrata</taxon>
        <taxon>Euteleostomi</taxon>
        <taxon>Archelosauria</taxon>
        <taxon>Archosauria</taxon>
        <taxon>Dinosauria</taxon>
        <taxon>Saurischia</taxon>
        <taxon>Theropoda</taxon>
        <taxon>Coelurosauria</taxon>
        <taxon>Aves</taxon>
        <taxon>Neognathae</taxon>
        <taxon>Neoaves</taxon>
        <taxon>Aequornithes</taxon>
        <taxon>Ciconiiformes</taxon>
        <taxon>Ciconiidae</taxon>
        <taxon>Mycteria</taxon>
    </lineage>
</organism>
<evidence type="ECO:0000256" key="15">
    <source>
        <dbReference type="SAM" id="MobiDB-lite"/>
    </source>
</evidence>
<feature type="domain" description="Sema" evidence="18">
    <location>
        <begin position="28"/>
        <end position="503"/>
    </location>
</feature>
<dbReference type="SMART" id="SM00630">
    <property type="entry name" value="Sema"/>
    <property type="match status" value="1"/>
</dbReference>
<evidence type="ECO:0000256" key="2">
    <source>
        <dbReference type="ARBA" id="ARBA00009492"/>
    </source>
</evidence>
<dbReference type="InterPro" id="IPR013783">
    <property type="entry name" value="Ig-like_fold"/>
</dbReference>
<dbReference type="Proteomes" id="UP001333110">
    <property type="component" value="Unassembled WGS sequence"/>
</dbReference>
<dbReference type="InterPro" id="IPR016201">
    <property type="entry name" value="PSI"/>
</dbReference>
<evidence type="ECO:0000256" key="8">
    <source>
        <dbReference type="ARBA" id="ARBA00022902"/>
    </source>
</evidence>
<evidence type="ECO:0000256" key="3">
    <source>
        <dbReference type="ARBA" id="ARBA00022473"/>
    </source>
</evidence>
<dbReference type="GO" id="GO:0007411">
    <property type="term" value="P:axon guidance"/>
    <property type="evidence" value="ECO:0007669"/>
    <property type="project" value="TreeGrafter"/>
</dbReference>
<evidence type="ECO:0000256" key="17">
    <source>
        <dbReference type="SAM" id="SignalP"/>
    </source>
</evidence>
<evidence type="ECO:0000256" key="10">
    <source>
        <dbReference type="ARBA" id="ARBA00023136"/>
    </source>
</evidence>
<keyword evidence="9 16" id="KW-1133">Transmembrane helix</keyword>
<keyword evidence="8" id="KW-0524">Neurogenesis</keyword>
<reference evidence="19 20" key="1">
    <citation type="journal article" date="2023" name="J. Hered.">
        <title>Chromosome-level genome of the wood stork (Mycteria americana) provides insight into avian chromosome evolution.</title>
        <authorList>
            <person name="Flamio R. Jr."/>
            <person name="Ramstad K.M."/>
        </authorList>
    </citation>
    <scope>NUCLEOTIDE SEQUENCE [LARGE SCALE GENOMIC DNA]</scope>
    <source>
        <strain evidence="19">JAX WOST 10</strain>
    </source>
</reference>
<evidence type="ECO:0000256" key="5">
    <source>
        <dbReference type="ARBA" id="ARBA00022692"/>
    </source>
</evidence>
<accession>A0AAN7RLZ3</accession>
<keyword evidence="13" id="KW-0393">Immunoglobulin domain</keyword>
<evidence type="ECO:0000256" key="1">
    <source>
        <dbReference type="ARBA" id="ARBA00004479"/>
    </source>
</evidence>
<evidence type="ECO:0000256" key="9">
    <source>
        <dbReference type="ARBA" id="ARBA00022989"/>
    </source>
</evidence>
<comment type="subcellular location">
    <subcellularLocation>
        <location evidence="1">Membrane</location>
        <topology evidence="1">Single-pass type I membrane protein</topology>
    </subcellularLocation>
</comment>
<keyword evidence="10 16" id="KW-0472">Membrane</keyword>
<dbReference type="SUPFAM" id="SSF48726">
    <property type="entry name" value="Immunoglobulin"/>
    <property type="match status" value="1"/>
</dbReference>
<name>A0AAN7RLZ3_MYCAM</name>
<proteinExistence type="inferred from homology"/>
<dbReference type="GO" id="GO:0030215">
    <property type="term" value="F:semaphorin receptor binding"/>
    <property type="evidence" value="ECO:0007669"/>
    <property type="project" value="InterPro"/>
</dbReference>
<feature type="region of interest" description="Disordered" evidence="15">
    <location>
        <begin position="730"/>
        <end position="763"/>
    </location>
</feature>
<dbReference type="SMART" id="SM00423">
    <property type="entry name" value="PSI"/>
    <property type="match status" value="1"/>
</dbReference>
<dbReference type="GO" id="GO:0005615">
    <property type="term" value="C:extracellular space"/>
    <property type="evidence" value="ECO:0007669"/>
    <property type="project" value="TreeGrafter"/>
</dbReference>
<keyword evidence="11" id="KW-1015">Disulfide bond</keyword>
<dbReference type="PROSITE" id="PS51004">
    <property type="entry name" value="SEMA"/>
    <property type="match status" value="1"/>
</dbReference>
<dbReference type="Gene3D" id="2.130.10.10">
    <property type="entry name" value="YVTN repeat-like/Quinoprotein amine dehydrogenase"/>
    <property type="match status" value="1"/>
</dbReference>
<feature type="transmembrane region" description="Helical" evidence="16">
    <location>
        <begin position="698"/>
        <end position="720"/>
    </location>
</feature>
<dbReference type="GO" id="GO:0005886">
    <property type="term" value="C:plasma membrane"/>
    <property type="evidence" value="ECO:0007669"/>
    <property type="project" value="TreeGrafter"/>
</dbReference>
<dbReference type="AlphaFoldDB" id="A0AAN7RLZ3"/>
<comment type="caution">
    <text evidence="14">Lacks conserved residue(s) required for the propagation of feature annotation.</text>
</comment>
<sequence>MGSTAVVLYLVLQLIQETKASVANCIPRKTVKYQTGNINTFMKEGLSNVSTLLVNEETDTLFVGGRDAVFALDLNNISREIGREYWFATQERQLECIRRGKDKMRCQNYILFLHKINNSNLYVCGTNAYHPTCDHMVIHGTNMSLQGRAEESRGKCPFEPTRNYASVFVDGEFYSATSNNFLGTEPIILRSMRNPVRTEFKTSWLNEPTFVNMEIVHESESNPNGDDDKIYVFFTETAVEFEFYDKLLVSRIARICRGDLGGKRLLQRRWTSFLKSRLSCSIPELNFHFNIVQDVFLLRRRKWQDSIFYGIFSQQWGRLDISAVCAYSMQKIQEVFSKGSYKGPVTLEHSPVKWMVYRGEVPVPRPGAVNMNLLCIDNFARSIGYNTSSDLPDKVLQFVRDHPLMDNSVNPIGNRPVLLKRGSNYTRIVVDRVTGLDKQTYDVMFLGTDDGYLHKAFNCDGEMFIVEELQLFLSPEPVQSLQLSAEKGMLYVGSLSQVVQLPVSECHRYKYCLDCILARDPYCAWSQSANECVLLAKQTGHTKNLIQSVKYGDASSCLSVENSVRKCLFTLGNNVHLTCVPLSNLASVVWKFNGSRLQAENSKYLLYDGGIAIFNVTVDVAGFYDCLSVEKSKGKEFLITVARYALYAQEKTEEANVTVATANKHNEAGAQRFQSSVPSSLLNEAAKRKSADSQREKLVLKLLGAGFALLFFFLLVWNFYKGHLSLPWKSRETSSKTTGTAGLGSPALAAEGSGSVRKSSATQTNMSCVNESMLASFS</sequence>
<dbReference type="GO" id="GO:0071526">
    <property type="term" value="P:semaphorin-plexin signaling pathway"/>
    <property type="evidence" value="ECO:0007669"/>
    <property type="project" value="TreeGrafter"/>
</dbReference>
<dbReference type="InterPro" id="IPR002165">
    <property type="entry name" value="Plexin_repeat"/>
</dbReference>
<keyword evidence="5 16" id="KW-0812">Transmembrane</keyword>
<dbReference type="PANTHER" id="PTHR11036">
    <property type="entry name" value="SEMAPHORIN"/>
    <property type="match status" value="1"/>
</dbReference>
<feature type="chain" id="PRO_5043031357" description="Sema domain-containing protein" evidence="17">
    <location>
        <begin position="21"/>
        <end position="778"/>
    </location>
</feature>
<keyword evidence="20" id="KW-1185">Reference proteome</keyword>
<evidence type="ECO:0000256" key="7">
    <source>
        <dbReference type="ARBA" id="ARBA00022782"/>
    </source>
</evidence>
<dbReference type="SUPFAM" id="SSF101912">
    <property type="entry name" value="Sema domain"/>
    <property type="match status" value="1"/>
</dbReference>
<dbReference type="InterPro" id="IPR027231">
    <property type="entry name" value="Semaphorin"/>
</dbReference>
<keyword evidence="7" id="KW-0221">Differentiation</keyword>
<dbReference type="InterPro" id="IPR036179">
    <property type="entry name" value="Ig-like_dom_sf"/>
</dbReference>
<protein>
    <recommendedName>
        <fullName evidence="18">Sema domain-containing protein</fullName>
    </recommendedName>
</protein>
<dbReference type="Pfam" id="PF01403">
    <property type="entry name" value="Sema"/>
    <property type="match status" value="1"/>
</dbReference>
<feature type="signal peptide" evidence="17">
    <location>
        <begin position="1"/>
        <end position="20"/>
    </location>
</feature>
<dbReference type="Pfam" id="PF01437">
    <property type="entry name" value="PSI"/>
    <property type="match status" value="1"/>
</dbReference>
<evidence type="ECO:0000256" key="12">
    <source>
        <dbReference type="ARBA" id="ARBA00023180"/>
    </source>
</evidence>
<dbReference type="Gene3D" id="2.60.40.10">
    <property type="entry name" value="Immunoglobulins"/>
    <property type="match status" value="1"/>
</dbReference>
<keyword evidence="3" id="KW-0217">Developmental protein</keyword>
<evidence type="ECO:0000313" key="19">
    <source>
        <dbReference type="EMBL" id="KAK4808115.1"/>
    </source>
</evidence>
<dbReference type="GO" id="GO:0030335">
    <property type="term" value="P:positive regulation of cell migration"/>
    <property type="evidence" value="ECO:0007669"/>
    <property type="project" value="TreeGrafter"/>
</dbReference>
<dbReference type="GO" id="GO:0001755">
    <property type="term" value="P:neural crest cell migration"/>
    <property type="evidence" value="ECO:0007669"/>
    <property type="project" value="TreeGrafter"/>
</dbReference>
<dbReference type="GO" id="GO:0043931">
    <property type="term" value="P:ossification involved in bone maturation"/>
    <property type="evidence" value="ECO:0007669"/>
    <property type="project" value="TreeGrafter"/>
</dbReference>
<dbReference type="GO" id="GO:0000122">
    <property type="term" value="P:negative regulation of transcription by RNA polymerase II"/>
    <property type="evidence" value="ECO:0007669"/>
    <property type="project" value="TreeGrafter"/>
</dbReference>
<comment type="caution">
    <text evidence="19">The sequence shown here is derived from an EMBL/GenBank/DDBJ whole genome shotgun (WGS) entry which is preliminary data.</text>
</comment>
<evidence type="ECO:0000256" key="14">
    <source>
        <dbReference type="PROSITE-ProRule" id="PRU00352"/>
    </source>
</evidence>
<dbReference type="EMBL" id="JAUNZN010000026">
    <property type="protein sequence ID" value="KAK4808115.1"/>
    <property type="molecule type" value="Genomic_DNA"/>
</dbReference>
<evidence type="ECO:0000256" key="16">
    <source>
        <dbReference type="SAM" id="Phobius"/>
    </source>
</evidence>
<dbReference type="InterPro" id="IPR015943">
    <property type="entry name" value="WD40/YVTN_repeat-like_dom_sf"/>
</dbReference>
<evidence type="ECO:0000259" key="18">
    <source>
        <dbReference type="PROSITE" id="PS51004"/>
    </source>
</evidence>
<keyword evidence="12" id="KW-0325">Glycoprotein</keyword>
<evidence type="ECO:0000313" key="20">
    <source>
        <dbReference type="Proteomes" id="UP001333110"/>
    </source>
</evidence>